<reference evidence="4" key="2">
    <citation type="submission" date="2009-11" db="EMBL/GenBank/DDBJ databases">
        <title>The Genome Sequence of Allomyces macrogynus strain ATCC 38327.</title>
        <authorList>
            <consortium name="The Broad Institute Genome Sequencing Platform"/>
            <person name="Russ C."/>
            <person name="Cuomo C."/>
            <person name="Shea T."/>
            <person name="Young S.K."/>
            <person name="Zeng Q."/>
            <person name="Koehrsen M."/>
            <person name="Haas B."/>
            <person name="Borodovsky M."/>
            <person name="Guigo R."/>
            <person name="Alvarado L."/>
            <person name="Berlin A."/>
            <person name="Borenstein D."/>
            <person name="Chen Z."/>
            <person name="Engels R."/>
            <person name="Freedman E."/>
            <person name="Gellesch M."/>
            <person name="Goldberg J."/>
            <person name="Griggs A."/>
            <person name="Gujja S."/>
            <person name="Heiman D."/>
            <person name="Hepburn T."/>
            <person name="Howarth C."/>
            <person name="Jen D."/>
            <person name="Larson L."/>
            <person name="Lewis B."/>
            <person name="Mehta T."/>
            <person name="Park D."/>
            <person name="Pearson M."/>
            <person name="Roberts A."/>
            <person name="Saif S."/>
            <person name="Shenoy N."/>
            <person name="Sisk P."/>
            <person name="Stolte C."/>
            <person name="Sykes S."/>
            <person name="Walk T."/>
            <person name="White J."/>
            <person name="Yandava C."/>
            <person name="Burger G."/>
            <person name="Gray M.W."/>
            <person name="Holland P.W.H."/>
            <person name="King N."/>
            <person name="Lang F.B.F."/>
            <person name="Roger A.J."/>
            <person name="Ruiz-Trillo I."/>
            <person name="Lander E."/>
            <person name="Nusbaum C."/>
        </authorList>
    </citation>
    <scope>NUCLEOTIDE SEQUENCE [LARGE SCALE GENOMIC DNA]</scope>
    <source>
        <strain evidence="4">ATCC 38327</strain>
    </source>
</reference>
<feature type="compositionally biased region" description="Low complexity" evidence="2">
    <location>
        <begin position="621"/>
        <end position="647"/>
    </location>
</feature>
<evidence type="ECO:0000313" key="3">
    <source>
        <dbReference type="EMBL" id="KNE54838.1"/>
    </source>
</evidence>
<organism evidence="3 4">
    <name type="scientific">Allomyces macrogynus (strain ATCC 38327)</name>
    <name type="common">Allomyces javanicus var. macrogynus</name>
    <dbReference type="NCBI Taxonomy" id="578462"/>
    <lineage>
        <taxon>Eukaryota</taxon>
        <taxon>Fungi</taxon>
        <taxon>Fungi incertae sedis</taxon>
        <taxon>Blastocladiomycota</taxon>
        <taxon>Blastocladiomycetes</taxon>
        <taxon>Blastocladiales</taxon>
        <taxon>Blastocladiaceae</taxon>
        <taxon>Allomyces</taxon>
    </lineage>
</organism>
<dbReference type="VEuPathDB" id="FungiDB:AMAG_00788"/>
<feature type="compositionally biased region" description="Low complexity" evidence="2">
    <location>
        <begin position="695"/>
        <end position="725"/>
    </location>
</feature>
<name>A0A0L0RWW4_ALLM3</name>
<dbReference type="GO" id="GO:0004674">
    <property type="term" value="F:protein serine/threonine kinase activity"/>
    <property type="evidence" value="ECO:0007669"/>
    <property type="project" value="TreeGrafter"/>
</dbReference>
<dbReference type="eggNOG" id="ENOG502T72V">
    <property type="taxonomic scope" value="Eukaryota"/>
</dbReference>
<dbReference type="OrthoDB" id="5581226at2759"/>
<feature type="region of interest" description="Disordered" evidence="2">
    <location>
        <begin position="600"/>
        <end position="769"/>
    </location>
</feature>
<dbReference type="GO" id="GO:0031032">
    <property type="term" value="P:actomyosin structure organization"/>
    <property type="evidence" value="ECO:0007669"/>
    <property type="project" value="TreeGrafter"/>
</dbReference>
<dbReference type="AlphaFoldDB" id="A0A0L0RWW4"/>
<sequence length="847" mass="91825">MLMDHDDHDAMAVDSAADAHPAASAPDPMLVDRDDAVSNVSAWTYTPGTPYRVGGHVLETPHINRLGEIDLRHLVRDLRRELATKDAQLHASAQIGQTLVERNNQLLHEKQDLMKAHTELNHALAEAKTTPTPTAPSATRCANCGEPTATDGAVVTNDHAHDTTAEHAAHLELQVRHLEAELGELRSQLAETEATQYDTMRRYDALVDSKEVDERTLRRRVAELESQVAERDQQIDEWRGKVMVLGEDKARLAEEKMDLVKKRNELAETANVAYTLQVHLHELEIQNSNLAAEKQSALQLVSERQVEIQVLEERVEVLEGQLDELVELRADHHEALLTNDALTSQLEELQNTIQVLSAKLNALQNPQGISHPDDQAPAAAKTLLTEVEDKRRNLEERHERLGREHERLLRRHLDEGERLRRQIFRLQQLSADRTHDDHVKRLEAALAQAQAENRELVHRIAQLEGRQRAATPELVGGGATGPNDTDSVMGTQPDGAEVAAANAAAAAVASSGGAADVQDAAVSAAAHKAAERYLRMRIESLEADLRSQRKKLQTANMIKLNETAKLRAAEDELYQRDASVRKLNAAVSKLQYRIDELEANCDCPKPPAQPGTPVSHRSSTRRTGSAPRSGSRGSPAPRSATPGKTSSPIPPMPPVPPETPTPSSRARRSASHTADSPPTSSRSPGTDSHGHHSRTPAARRSTTRSPAPGTTTSAGVTPAATAAGGRLRKRVPTPHAVRHPESSRATPASVADTSTPSTPTGDLPGSWDDLRVPVIPLARVASPRFIDKHKVILMPQATVAAAAGADHAWRAESPTPAGPRGSGSGRAAAAGQTTETVEQQPGDCRPQ</sequence>
<dbReference type="InterPro" id="IPR050839">
    <property type="entry name" value="Rho-assoc_Ser/Thr_Kinase"/>
</dbReference>
<dbReference type="EMBL" id="GG745328">
    <property type="protein sequence ID" value="KNE54838.1"/>
    <property type="molecule type" value="Genomic_DNA"/>
</dbReference>
<feature type="coiled-coil region" evidence="1">
    <location>
        <begin position="439"/>
        <end position="466"/>
    </location>
</feature>
<proteinExistence type="predicted"/>
<gene>
    <name evidence="3" type="ORF">AMAG_00788</name>
</gene>
<feature type="coiled-coil region" evidence="1">
    <location>
        <begin position="538"/>
        <end position="600"/>
    </location>
</feature>
<dbReference type="PANTHER" id="PTHR22988:SF75">
    <property type="entry name" value="MYOSIN-16-LIKE"/>
    <property type="match status" value="1"/>
</dbReference>
<dbReference type="GO" id="GO:0005737">
    <property type="term" value="C:cytoplasm"/>
    <property type="evidence" value="ECO:0007669"/>
    <property type="project" value="TreeGrafter"/>
</dbReference>
<accession>A0A0L0RWW4</accession>
<protein>
    <submittedName>
        <fullName evidence="3">Uncharacterized protein</fullName>
    </submittedName>
</protein>
<evidence type="ECO:0000256" key="1">
    <source>
        <dbReference type="SAM" id="Coils"/>
    </source>
</evidence>
<keyword evidence="1" id="KW-0175">Coiled coil</keyword>
<evidence type="ECO:0000313" key="4">
    <source>
        <dbReference type="Proteomes" id="UP000054350"/>
    </source>
</evidence>
<feature type="compositionally biased region" description="Pro residues" evidence="2">
    <location>
        <begin position="648"/>
        <end position="660"/>
    </location>
</feature>
<feature type="compositionally biased region" description="Polar residues" evidence="2">
    <location>
        <begin position="676"/>
        <end position="686"/>
    </location>
</feature>
<feature type="coiled-coil region" evidence="1">
    <location>
        <begin position="168"/>
        <end position="411"/>
    </location>
</feature>
<evidence type="ECO:0000256" key="2">
    <source>
        <dbReference type="SAM" id="MobiDB-lite"/>
    </source>
</evidence>
<dbReference type="PANTHER" id="PTHR22988">
    <property type="entry name" value="MYOTONIC DYSTROPHY S/T KINASE-RELATED"/>
    <property type="match status" value="1"/>
</dbReference>
<reference evidence="3 4" key="1">
    <citation type="submission" date="2009-11" db="EMBL/GenBank/DDBJ databases">
        <title>Annotation of Allomyces macrogynus ATCC 38327.</title>
        <authorList>
            <consortium name="The Broad Institute Genome Sequencing Platform"/>
            <person name="Russ C."/>
            <person name="Cuomo C."/>
            <person name="Burger G."/>
            <person name="Gray M.W."/>
            <person name="Holland P.W.H."/>
            <person name="King N."/>
            <person name="Lang F.B.F."/>
            <person name="Roger A.J."/>
            <person name="Ruiz-Trillo I."/>
            <person name="Young S.K."/>
            <person name="Zeng Q."/>
            <person name="Gargeya S."/>
            <person name="Fitzgerald M."/>
            <person name="Haas B."/>
            <person name="Abouelleil A."/>
            <person name="Alvarado L."/>
            <person name="Arachchi H.M."/>
            <person name="Berlin A."/>
            <person name="Chapman S.B."/>
            <person name="Gearin G."/>
            <person name="Goldberg J."/>
            <person name="Griggs A."/>
            <person name="Gujja S."/>
            <person name="Hansen M."/>
            <person name="Heiman D."/>
            <person name="Howarth C."/>
            <person name="Larimer J."/>
            <person name="Lui A."/>
            <person name="MacDonald P.J.P."/>
            <person name="McCowen C."/>
            <person name="Montmayeur A."/>
            <person name="Murphy C."/>
            <person name="Neiman D."/>
            <person name="Pearson M."/>
            <person name="Priest M."/>
            <person name="Roberts A."/>
            <person name="Saif S."/>
            <person name="Shea T."/>
            <person name="Sisk P."/>
            <person name="Stolte C."/>
            <person name="Sykes S."/>
            <person name="Wortman J."/>
            <person name="Nusbaum C."/>
            <person name="Birren B."/>
        </authorList>
    </citation>
    <scope>NUCLEOTIDE SEQUENCE [LARGE SCALE GENOMIC DNA]</scope>
    <source>
        <strain evidence="3 4">ATCC 38327</strain>
    </source>
</reference>
<feature type="compositionally biased region" description="Polar residues" evidence="2">
    <location>
        <begin position="743"/>
        <end position="760"/>
    </location>
</feature>
<dbReference type="OMA" id="ANQRCET"/>
<keyword evidence="4" id="KW-1185">Reference proteome</keyword>
<dbReference type="STRING" id="578462.A0A0L0RWW4"/>
<feature type="region of interest" description="Disordered" evidence="2">
    <location>
        <begin position="800"/>
        <end position="847"/>
    </location>
</feature>
<dbReference type="Proteomes" id="UP000054350">
    <property type="component" value="Unassembled WGS sequence"/>
</dbReference>
<dbReference type="GO" id="GO:0005856">
    <property type="term" value="C:cytoskeleton"/>
    <property type="evidence" value="ECO:0007669"/>
    <property type="project" value="TreeGrafter"/>
</dbReference>